<dbReference type="Pfam" id="PF00622">
    <property type="entry name" value="SPRY"/>
    <property type="match status" value="1"/>
</dbReference>
<protein>
    <submittedName>
        <fullName evidence="5">SPRY domain-containing protein</fullName>
    </submittedName>
</protein>
<dbReference type="InterPro" id="IPR024964">
    <property type="entry name" value="CTLH/CRA"/>
</dbReference>
<dbReference type="Pfam" id="PF10607">
    <property type="entry name" value="CTLH"/>
    <property type="match status" value="1"/>
</dbReference>
<dbReference type="SMART" id="SM00668">
    <property type="entry name" value="CTLH"/>
    <property type="match status" value="1"/>
</dbReference>
<keyword evidence="6" id="KW-1185">Reference proteome</keyword>
<proteinExistence type="predicted"/>
<dbReference type="PANTHER" id="PTHR12864">
    <property type="entry name" value="RAN BINDING PROTEIN 9-RELATED"/>
    <property type="match status" value="1"/>
</dbReference>
<gene>
    <name evidence="5" type="ORF">PVAG01_06618</name>
</gene>
<feature type="compositionally biased region" description="Polar residues" evidence="2">
    <location>
        <begin position="162"/>
        <end position="175"/>
    </location>
</feature>
<dbReference type="InterPro" id="IPR006595">
    <property type="entry name" value="CTLH_C"/>
</dbReference>
<evidence type="ECO:0000256" key="1">
    <source>
        <dbReference type="ARBA" id="ARBA00002343"/>
    </source>
</evidence>
<feature type="region of interest" description="Disordered" evidence="2">
    <location>
        <begin position="430"/>
        <end position="455"/>
    </location>
</feature>
<dbReference type="PROSITE" id="PS50188">
    <property type="entry name" value="B302_SPRY"/>
    <property type="match status" value="1"/>
</dbReference>
<dbReference type="SMART" id="SM00449">
    <property type="entry name" value="SPRY"/>
    <property type="match status" value="1"/>
</dbReference>
<feature type="domain" description="CTLH" evidence="4">
    <location>
        <begin position="618"/>
        <end position="675"/>
    </location>
</feature>
<name>A0ABR4PGL5_9HELO</name>
<feature type="compositionally biased region" description="Polar residues" evidence="2">
    <location>
        <begin position="25"/>
        <end position="44"/>
    </location>
</feature>
<dbReference type="InterPro" id="IPR050618">
    <property type="entry name" value="Ubq-SigPath_Reg"/>
</dbReference>
<evidence type="ECO:0000259" key="4">
    <source>
        <dbReference type="PROSITE" id="PS50897"/>
    </source>
</evidence>
<dbReference type="InterPro" id="IPR013320">
    <property type="entry name" value="ConA-like_dom_sf"/>
</dbReference>
<accession>A0ABR4PGL5</accession>
<dbReference type="EMBL" id="JBFCZG010000005">
    <property type="protein sequence ID" value="KAL3422462.1"/>
    <property type="molecule type" value="Genomic_DNA"/>
</dbReference>
<feature type="region of interest" description="Disordered" evidence="2">
    <location>
        <begin position="676"/>
        <end position="695"/>
    </location>
</feature>
<evidence type="ECO:0000256" key="2">
    <source>
        <dbReference type="SAM" id="MobiDB-lite"/>
    </source>
</evidence>
<sequence length="844" mass="92408">MTNSYPSGSGLPNSNMPTGPLGSSGRRSSYASVLSGTTPAQHPTRSGAFSHLMNQHSTDYTYDPSYQPMSTYPRYDSRGYDIDMNLNIAGNGGGLGRRGSWGRGGQLPSFSSAFGSLANGHGWTGGSHDQFLTPSYLKNSSYVQRLEEAHRAKVAMSKEGPSATSSQPGSLSTSASSVNLQGKLAPSHRGMTYDLIEKAPPVEEDELAPLPLKWNTHDKSGGLEVMGDGYEVKFTGPKSTSDRDHEACAIRADHPMPPQCGIYYFEVTIVSRKREESSIGIGFSGKNVPLSRLPGWEPDSWAYHGDDGCSFCCQSSGKSYGPPFTAGDIIGCGVNFRTGSAFFTKNGDHLGTAFRDIKGKLFPSVGMKKSGEHIRVNFGQSPFVFDIDGMMSVFFSMADNQDPGRTSFENTPRLVTWAIPDLAGFGNSVNGGLNSNQRSRVGANNSPTDQSANSTYRDDNLINITEQLMGFYVTQSQSRPIRTMRRRRRGAIDAGRLLRDHNNPTTNGNANLDGPADSTAVPKPSLVVKLTVQFTDLDQIKEEKKAIRESIQKTSTSKLAPPLNETDLIQQLVLQFLTHDGYIDTAKAFAKEVHAEKKALNLDPNAQIDGFDIKEDEDAAHRQRIRTAILEGDVDKALKYTNLYYPDVLNDNPQVFFRLRCRKFVELIQRGTELQKTNSTNGSKKSNGHSDNWIDDNIDQQMELDDQNNTDWNKMDTSEVSDEYDKIMQKAIQYGQSLQADYKDDTSPSVSKALQDCFALIAYADPAAEAKGVSYLLHPSERIAVAEELSSAILLSLGKSSTAALERLCQQTSVLLETLSENGGSGAMVNLKEYTQPSFLSQRQ</sequence>
<dbReference type="CDD" id="cd12909">
    <property type="entry name" value="SPRY_RanBP9_10"/>
    <property type="match status" value="1"/>
</dbReference>
<dbReference type="SUPFAM" id="SSF49899">
    <property type="entry name" value="Concanavalin A-like lectins/glucanases"/>
    <property type="match status" value="1"/>
</dbReference>
<evidence type="ECO:0000313" key="6">
    <source>
        <dbReference type="Proteomes" id="UP001629113"/>
    </source>
</evidence>
<evidence type="ECO:0000259" key="3">
    <source>
        <dbReference type="PROSITE" id="PS50188"/>
    </source>
</evidence>
<feature type="region of interest" description="Disordered" evidence="2">
    <location>
        <begin position="1"/>
        <end position="47"/>
    </location>
</feature>
<dbReference type="InterPro" id="IPR043136">
    <property type="entry name" value="B30.2/SPRY_sf"/>
</dbReference>
<reference evidence="5 6" key="1">
    <citation type="submission" date="2024-06" db="EMBL/GenBank/DDBJ databases">
        <title>Complete genome of Phlyctema vagabunda strain 19-DSS-EL-015.</title>
        <authorList>
            <person name="Fiorenzani C."/>
        </authorList>
    </citation>
    <scope>NUCLEOTIDE SEQUENCE [LARGE SCALE GENOMIC DNA]</scope>
    <source>
        <strain evidence="5 6">19-DSS-EL-015</strain>
    </source>
</reference>
<feature type="compositionally biased region" description="Polar residues" evidence="2">
    <location>
        <begin position="1"/>
        <end position="17"/>
    </location>
</feature>
<evidence type="ECO:0000313" key="5">
    <source>
        <dbReference type="EMBL" id="KAL3422462.1"/>
    </source>
</evidence>
<feature type="region of interest" description="Disordered" evidence="2">
    <location>
        <begin position="155"/>
        <end position="175"/>
    </location>
</feature>
<comment type="function">
    <text evidence="1">Involved in the proteasome-dependent degradation of fructose-1,6-bisphosphatase.</text>
</comment>
<dbReference type="PROSITE" id="PS50897">
    <property type="entry name" value="CTLH"/>
    <property type="match status" value="1"/>
</dbReference>
<dbReference type="InterPro" id="IPR003877">
    <property type="entry name" value="SPRY_dom"/>
</dbReference>
<dbReference type="InterPro" id="IPR001870">
    <property type="entry name" value="B30.2/SPRY"/>
</dbReference>
<dbReference type="Pfam" id="PF08513">
    <property type="entry name" value="LisH"/>
    <property type="match status" value="1"/>
</dbReference>
<dbReference type="SMART" id="SM00667">
    <property type="entry name" value="LisH"/>
    <property type="match status" value="1"/>
</dbReference>
<dbReference type="InterPro" id="IPR006594">
    <property type="entry name" value="LisH"/>
</dbReference>
<dbReference type="InterPro" id="IPR035782">
    <property type="entry name" value="SPRY_RanBP9/10"/>
</dbReference>
<dbReference type="SMART" id="SM00757">
    <property type="entry name" value="CRA"/>
    <property type="match status" value="1"/>
</dbReference>
<dbReference type="InterPro" id="IPR013144">
    <property type="entry name" value="CRA_dom"/>
</dbReference>
<organism evidence="5 6">
    <name type="scientific">Phlyctema vagabunda</name>
    <dbReference type="NCBI Taxonomy" id="108571"/>
    <lineage>
        <taxon>Eukaryota</taxon>
        <taxon>Fungi</taxon>
        <taxon>Dikarya</taxon>
        <taxon>Ascomycota</taxon>
        <taxon>Pezizomycotina</taxon>
        <taxon>Leotiomycetes</taxon>
        <taxon>Helotiales</taxon>
        <taxon>Dermateaceae</taxon>
        <taxon>Phlyctema</taxon>
    </lineage>
</organism>
<dbReference type="PROSITE" id="PS50896">
    <property type="entry name" value="LISH"/>
    <property type="match status" value="1"/>
</dbReference>
<dbReference type="Gene3D" id="2.60.120.920">
    <property type="match status" value="1"/>
</dbReference>
<comment type="caution">
    <text evidence="5">The sequence shown here is derived from an EMBL/GenBank/DDBJ whole genome shotgun (WGS) entry which is preliminary data.</text>
</comment>
<dbReference type="Proteomes" id="UP001629113">
    <property type="component" value="Unassembled WGS sequence"/>
</dbReference>
<feature type="domain" description="B30.2/SPRY" evidence="3">
    <location>
        <begin position="192"/>
        <end position="383"/>
    </location>
</feature>
<feature type="compositionally biased region" description="Polar residues" evidence="2">
    <location>
        <begin position="676"/>
        <end position="685"/>
    </location>
</feature>